<evidence type="ECO:0000313" key="3">
    <source>
        <dbReference type="EMBL" id="NIY48631.1"/>
    </source>
</evidence>
<dbReference type="Pfam" id="PF07963">
    <property type="entry name" value="N_methyl"/>
    <property type="match status" value="1"/>
</dbReference>
<name>A0ABX0VPN5_9ENTR</name>
<dbReference type="InterPro" id="IPR045584">
    <property type="entry name" value="Pilin-like"/>
</dbReference>
<reference evidence="3 4" key="1">
    <citation type="journal article" date="2020" name="Microorganisms">
        <title>Polyphasic Characterisation of Cedecea colo sp. nov., a New Enteric Bacterium Isolated from the Koala Hindgut.</title>
        <authorList>
            <person name="Boath J.M."/>
            <person name="Dakhal S."/>
            <person name="Van T.T.H."/>
            <person name="Moore R.J."/>
            <person name="Dekiwadia C."/>
            <person name="Macreadie I.G."/>
        </authorList>
    </citation>
    <scope>NUCLEOTIDE SEQUENCE [LARGE SCALE GENOMIC DNA]</scope>
    <source>
        <strain evidence="3 4">ZA</strain>
    </source>
</reference>
<comment type="subcellular location">
    <subcellularLocation>
        <location evidence="1">Membrane</location>
        <topology evidence="1">Single-pass membrane protein</topology>
    </subcellularLocation>
</comment>
<feature type="transmembrane region" description="Helical" evidence="2">
    <location>
        <begin position="12"/>
        <end position="31"/>
    </location>
</feature>
<evidence type="ECO:0000256" key="2">
    <source>
        <dbReference type="SAM" id="Phobius"/>
    </source>
</evidence>
<proteinExistence type="predicted"/>
<keyword evidence="2" id="KW-0472">Membrane</keyword>
<comment type="caution">
    <text evidence="3">The sequence shown here is derived from an EMBL/GenBank/DDBJ whole genome shotgun (WGS) entry which is preliminary data.</text>
</comment>
<dbReference type="NCBIfam" id="NF007800">
    <property type="entry name" value="PRK10506.1"/>
    <property type="match status" value="1"/>
</dbReference>
<organism evidence="3 4">
    <name type="scientific">Cedecea colo</name>
    <dbReference type="NCBI Taxonomy" id="2552946"/>
    <lineage>
        <taxon>Bacteria</taxon>
        <taxon>Pseudomonadati</taxon>
        <taxon>Pseudomonadota</taxon>
        <taxon>Gammaproteobacteria</taxon>
        <taxon>Enterobacterales</taxon>
        <taxon>Enterobacteriaceae</taxon>
        <taxon>Cedecea</taxon>
    </lineage>
</organism>
<keyword evidence="2" id="KW-0812">Transmembrane</keyword>
<gene>
    <name evidence="3" type="ORF">E2L00_14240</name>
</gene>
<dbReference type="Proteomes" id="UP000697927">
    <property type="component" value="Unassembled WGS sequence"/>
</dbReference>
<evidence type="ECO:0000256" key="1">
    <source>
        <dbReference type="ARBA" id="ARBA00004167"/>
    </source>
</evidence>
<sequence>MKRKQRGFSLTEVMLVMGIIVTLSMGGIYGWQKWQQQQRLWITVQWVRGFLQQLRSDANWKNVDHLLRLSHSDSRWCLSSHLAPDTRCKSASRWQLAQPFAEVEIVEMTAGFGFYGIRNTAWPGHLILRSAAGEWQIILSAWGRIRTCKTGEAKKCS</sequence>
<keyword evidence="4" id="KW-1185">Reference proteome</keyword>
<dbReference type="EMBL" id="SOYS01000006">
    <property type="protein sequence ID" value="NIY48631.1"/>
    <property type="molecule type" value="Genomic_DNA"/>
</dbReference>
<protein>
    <submittedName>
        <fullName evidence="3">Prepilin peptidase-dependent protein</fullName>
    </submittedName>
</protein>
<dbReference type="InterPro" id="IPR012902">
    <property type="entry name" value="N_methyl_site"/>
</dbReference>
<dbReference type="NCBIfam" id="TIGR02532">
    <property type="entry name" value="IV_pilin_GFxxxE"/>
    <property type="match status" value="1"/>
</dbReference>
<accession>A0ABX0VPN5</accession>
<dbReference type="SUPFAM" id="SSF54523">
    <property type="entry name" value="Pili subunits"/>
    <property type="match status" value="1"/>
</dbReference>
<dbReference type="RefSeq" id="WP_167612657.1">
    <property type="nucleotide sequence ID" value="NZ_SOYS01000006.1"/>
</dbReference>
<evidence type="ECO:0000313" key="4">
    <source>
        <dbReference type="Proteomes" id="UP000697927"/>
    </source>
</evidence>
<keyword evidence="2" id="KW-1133">Transmembrane helix</keyword>